<feature type="transmembrane region" description="Helical" evidence="2">
    <location>
        <begin position="547"/>
        <end position="565"/>
    </location>
</feature>
<feature type="region of interest" description="Disordered" evidence="1">
    <location>
        <begin position="1"/>
        <end position="37"/>
    </location>
</feature>
<dbReference type="EMBL" id="JAUTDP010000001">
    <property type="protein sequence ID" value="KAK3403324.1"/>
    <property type="molecule type" value="Genomic_DNA"/>
</dbReference>
<dbReference type="AlphaFoldDB" id="A0AAE0PNX5"/>
<sequence length="820" mass="88754">MESIIEGEGTPSAPSNSSSSQHQQQQQQQQGGVRNQRSFIQERRRRRSLIQWPFQSIATDASSLFSWRPPTRATRATRTTRTGTISSFGGNANGIGNGNGNGGGAGGAAERPAFGRRATWDPRKRIREEDVESVNQDLIPDYVINYLRGETPEMVARRKKNGGKLGERAVDLTHQHRPHESRAGILEDALSETSSQQLGERRYILPQNGSRWKRWSGAVTGTSRGSRRWKRWTAGWRAGVGLNAFLAGIILLVEVVCLVILAAWKGKDVFSGRIVIYKGSCSTVESVDWGLHAVVNILRVVLLAGANYTFQVLSSPTREEVTAAHERKKWLDIGIPSFRNLGYVAKKRSVLATVVLLAAVLTQIISNSIIFTSATNDDTQPPTCQLNVYGSFLGITVLLNLLIVLLLTSVLIFFKRPSFTPLVTLGDAITSFLTDPDPVTRGACLLSKDDVKKGNWASGASQPKHWVPKPHRWFQTPSSPRWIIMGLVWVLCAGATAAALAFSIMDDYSLSTFGNNYSSTTSPIIEGETTKMPTWATTLLSSSLPQLLLSLLYLALNPLLTSYFLSHESSLFYAHALHNDSDPESQPQHQAQPLRLSCSLLDIDPTSSQTSSLYLTLPRPISWFLLALFAAMGFVISQSFGPLRFTTPSTEGTQGEVTGLFTSGVALTVLLGLLVLLLVCTLALGFRSSTAAVMKSTGTVPCGKMTPASGVTNGTAFEGLKTMGNPMTLPGGSCSAVISARCHLLGVDEKGKGRRRSVTFSGLDDVMADADTAEIWKRPLVWGVVGEDRTGPEEAGVGIGHCGFAVVGRAGMVTEGRAYA</sequence>
<comment type="caution">
    <text evidence="4">The sequence shown here is derived from an EMBL/GenBank/DDBJ whole genome shotgun (WGS) entry which is preliminary data.</text>
</comment>
<feature type="compositionally biased region" description="Low complexity" evidence="1">
    <location>
        <begin position="68"/>
        <end position="82"/>
    </location>
</feature>
<feature type="transmembrane region" description="Helical" evidence="2">
    <location>
        <begin position="391"/>
        <end position="414"/>
    </location>
</feature>
<proteinExistence type="predicted"/>
<feature type="compositionally biased region" description="Gly residues" evidence="1">
    <location>
        <begin position="91"/>
        <end position="107"/>
    </location>
</feature>
<evidence type="ECO:0000256" key="1">
    <source>
        <dbReference type="SAM" id="MobiDB-lite"/>
    </source>
</evidence>
<feature type="transmembrane region" description="Helical" evidence="2">
    <location>
        <begin position="240"/>
        <end position="264"/>
    </location>
</feature>
<feature type="region of interest" description="Disordered" evidence="1">
    <location>
        <begin position="68"/>
        <end position="116"/>
    </location>
</feature>
<evidence type="ECO:0000256" key="2">
    <source>
        <dbReference type="SAM" id="Phobius"/>
    </source>
</evidence>
<evidence type="ECO:0000313" key="4">
    <source>
        <dbReference type="EMBL" id="KAK3403324.1"/>
    </source>
</evidence>
<dbReference type="Pfam" id="PF20163">
    <property type="entry name" value="DUF6536"/>
    <property type="match status" value="1"/>
</dbReference>
<organism evidence="4 5">
    <name type="scientific">Sordaria brevicollis</name>
    <dbReference type="NCBI Taxonomy" id="83679"/>
    <lineage>
        <taxon>Eukaryota</taxon>
        <taxon>Fungi</taxon>
        <taxon>Dikarya</taxon>
        <taxon>Ascomycota</taxon>
        <taxon>Pezizomycotina</taxon>
        <taxon>Sordariomycetes</taxon>
        <taxon>Sordariomycetidae</taxon>
        <taxon>Sordariales</taxon>
        <taxon>Sordariaceae</taxon>
        <taxon>Sordaria</taxon>
    </lineage>
</organism>
<dbReference type="InterPro" id="IPR046623">
    <property type="entry name" value="DUF6536"/>
</dbReference>
<feature type="transmembrane region" description="Helical" evidence="2">
    <location>
        <begin position="349"/>
        <end position="371"/>
    </location>
</feature>
<feature type="domain" description="DUF6536" evidence="3">
    <location>
        <begin position="236"/>
        <end position="379"/>
    </location>
</feature>
<name>A0AAE0PNX5_SORBR</name>
<feature type="compositionally biased region" description="Low complexity" evidence="1">
    <location>
        <begin position="17"/>
        <end position="30"/>
    </location>
</feature>
<feature type="transmembrane region" description="Helical" evidence="2">
    <location>
        <begin position="621"/>
        <end position="640"/>
    </location>
</feature>
<dbReference type="PANTHER" id="PTHR35395">
    <property type="entry name" value="DUF6536 DOMAIN-CONTAINING PROTEIN"/>
    <property type="match status" value="1"/>
</dbReference>
<accession>A0AAE0PNX5</accession>
<reference evidence="4" key="1">
    <citation type="journal article" date="2023" name="Mol. Phylogenet. Evol.">
        <title>Genome-scale phylogeny and comparative genomics of the fungal order Sordariales.</title>
        <authorList>
            <person name="Hensen N."/>
            <person name="Bonometti L."/>
            <person name="Westerberg I."/>
            <person name="Brannstrom I.O."/>
            <person name="Guillou S."/>
            <person name="Cros-Aarteil S."/>
            <person name="Calhoun S."/>
            <person name="Haridas S."/>
            <person name="Kuo A."/>
            <person name="Mondo S."/>
            <person name="Pangilinan J."/>
            <person name="Riley R."/>
            <person name="LaButti K."/>
            <person name="Andreopoulos B."/>
            <person name="Lipzen A."/>
            <person name="Chen C."/>
            <person name="Yan M."/>
            <person name="Daum C."/>
            <person name="Ng V."/>
            <person name="Clum A."/>
            <person name="Steindorff A."/>
            <person name="Ohm R.A."/>
            <person name="Martin F."/>
            <person name="Silar P."/>
            <person name="Natvig D.O."/>
            <person name="Lalanne C."/>
            <person name="Gautier V."/>
            <person name="Ament-Velasquez S.L."/>
            <person name="Kruys A."/>
            <person name="Hutchinson M.I."/>
            <person name="Powell A.J."/>
            <person name="Barry K."/>
            <person name="Miller A.N."/>
            <person name="Grigoriev I.V."/>
            <person name="Debuchy R."/>
            <person name="Gladieux P."/>
            <person name="Hiltunen Thoren M."/>
            <person name="Johannesson H."/>
        </authorList>
    </citation>
    <scope>NUCLEOTIDE SEQUENCE</scope>
    <source>
        <strain evidence="4">FGSC 1904</strain>
    </source>
</reference>
<keyword evidence="2" id="KW-0812">Transmembrane</keyword>
<protein>
    <recommendedName>
        <fullName evidence="3">DUF6536 domain-containing protein</fullName>
    </recommendedName>
</protein>
<dbReference type="PANTHER" id="PTHR35395:SF1">
    <property type="entry name" value="DUF6536 DOMAIN-CONTAINING PROTEIN"/>
    <property type="match status" value="1"/>
</dbReference>
<keyword evidence="5" id="KW-1185">Reference proteome</keyword>
<keyword evidence="2" id="KW-0472">Membrane</keyword>
<dbReference type="Proteomes" id="UP001281003">
    <property type="component" value="Unassembled WGS sequence"/>
</dbReference>
<feature type="transmembrane region" description="Helical" evidence="2">
    <location>
        <begin position="660"/>
        <end position="686"/>
    </location>
</feature>
<evidence type="ECO:0000313" key="5">
    <source>
        <dbReference type="Proteomes" id="UP001281003"/>
    </source>
</evidence>
<reference evidence="4" key="2">
    <citation type="submission" date="2023-07" db="EMBL/GenBank/DDBJ databases">
        <authorList>
            <consortium name="Lawrence Berkeley National Laboratory"/>
            <person name="Haridas S."/>
            <person name="Hensen N."/>
            <person name="Bonometti L."/>
            <person name="Westerberg I."/>
            <person name="Brannstrom I.O."/>
            <person name="Guillou S."/>
            <person name="Cros-Aarteil S."/>
            <person name="Calhoun S."/>
            <person name="Kuo A."/>
            <person name="Mondo S."/>
            <person name="Pangilinan J."/>
            <person name="Riley R."/>
            <person name="LaButti K."/>
            <person name="Andreopoulos B."/>
            <person name="Lipzen A."/>
            <person name="Chen C."/>
            <person name="Yanf M."/>
            <person name="Daum C."/>
            <person name="Ng V."/>
            <person name="Clum A."/>
            <person name="Steindorff A."/>
            <person name="Ohm R."/>
            <person name="Martin F."/>
            <person name="Silar P."/>
            <person name="Natvig D."/>
            <person name="Lalanne C."/>
            <person name="Gautier V."/>
            <person name="Ament-velasquez S.L."/>
            <person name="Kruys A."/>
            <person name="Hutchinson M.I."/>
            <person name="Powell A.J."/>
            <person name="Barry K."/>
            <person name="Miller A.N."/>
            <person name="Grigoriev I.V."/>
            <person name="Debuchy R."/>
            <person name="Gladieux P."/>
            <person name="Thoren M.H."/>
            <person name="Johannesson H."/>
        </authorList>
    </citation>
    <scope>NUCLEOTIDE SEQUENCE</scope>
    <source>
        <strain evidence="4">FGSC 1904</strain>
    </source>
</reference>
<gene>
    <name evidence="4" type="ORF">B0T20DRAFT_429618</name>
</gene>
<feature type="transmembrane region" description="Helical" evidence="2">
    <location>
        <begin position="482"/>
        <end position="505"/>
    </location>
</feature>
<keyword evidence="2" id="KW-1133">Transmembrane helix</keyword>
<evidence type="ECO:0000259" key="3">
    <source>
        <dbReference type="Pfam" id="PF20163"/>
    </source>
</evidence>